<dbReference type="InterPro" id="IPR014266">
    <property type="entry name" value="PEP-CTERM_TPR_PrsT"/>
</dbReference>
<sequence>MLRTTSRIAAVTVVLALAGCWKPSNQELLAAAQKHFDQHEYRAAIVQLMNVLQTEPNSATARHLLGSALLASGDAAGAEVELQRALDAGVSPDKCVPELARAVLTASGPDRVIQKFGATRLTDAVAAAELNVTLAQAHIAKKQVAEAGAAVQTALKLNPQSLPAKLLQVRLTAAAGQLREAAAQLDSVLAGDPRAGAAWQLRGDLLRSEGRNDDALAAYAKAVELDTNDIASRSSALELLLVKREKATAVQQLEELRKVAPNHPRTILFTALMALESNELEKAREGAQKLLRINPENPRYLQLDGAVQARLGAPAQAEASLSKALHIEPSQDGIRLMLAQLMLQQGQPARSLQILQPLLSANTTSVDALRLAGRATLVSGDTKAAEALFERAVKLKPDDVASRVSASVSRLSRSIDDKDLMALQELSAQDPGPSADFALIAAQLRARHLDQALAATERLEKKEGMKAIALHLAGRVQLEKRDVPAARRAFEAALKSTPGYYPAASALAALDLQDGDADKARRRLEGVLEVSPNNVDARMALFSIRARQGASRDDLADMLRAATKLHPSAVQPRAALINLELGRQQPKAAVTVAQEALAALPGDPELLDLLGQAQLAAGNIAEAQSAFSKFGTAQPQSARPLLRLAQVEMVAKRPEQAVVNVKKALLLEPDNPEVIKLLTVAQLAAGRSRDAMQAARALQGKPSTAALGWVLEGDIAAASNDWRAAADAYRHSLEREPTTESAIKLRTALVAAKLDNKAMERTWIKDHPGDTGFLSYLAGAELDAEQFPEAEQHYRRVAEINPKDAIAWNNLAWLAGRRKDPAALDYIRKAQALLPKEALFLDTEADVYAMAGQLDRALQTQEAAVAMAPNRTILRWRLANLYVQAGKKESARRELTRLVDLGDKFDKVGEARALLAKL</sequence>
<name>A0ABS8XY15_9BURK</name>
<dbReference type="Pfam" id="PF13181">
    <property type="entry name" value="TPR_8"/>
    <property type="match status" value="1"/>
</dbReference>
<dbReference type="RefSeq" id="WP_233374923.1">
    <property type="nucleotide sequence ID" value="NZ_JAJTWU010000011.1"/>
</dbReference>
<feature type="repeat" description="TPR" evidence="3">
    <location>
        <begin position="366"/>
        <end position="399"/>
    </location>
</feature>
<dbReference type="PROSITE" id="PS51257">
    <property type="entry name" value="PROKAR_LIPOPROTEIN"/>
    <property type="match status" value="1"/>
</dbReference>
<proteinExistence type="predicted"/>
<dbReference type="Pfam" id="PF13432">
    <property type="entry name" value="TPR_16"/>
    <property type="match status" value="2"/>
</dbReference>
<keyword evidence="2 3" id="KW-0802">TPR repeat</keyword>
<dbReference type="PANTHER" id="PTHR45586:SF1">
    <property type="entry name" value="LIPOPOLYSACCHARIDE ASSEMBLY PROTEIN B"/>
    <property type="match status" value="1"/>
</dbReference>
<keyword evidence="5" id="KW-1185">Reference proteome</keyword>
<organism evidence="4 5">
    <name type="scientific">Pelomonas cellulosilytica</name>
    <dbReference type="NCBI Taxonomy" id="2906762"/>
    <lineage>
        <taxon>Bacteria</taxon>
        <taxon>Pseudomonadati</taxon>
        <taxon>Pseudomonadota</taxon>
        <taxon>Betaproteobacteria</taxon>
        <taxon>Burkholderiales</taxon>
        <taxon>Sphaerotilaceae</taxon>
        <taxon>Roseateles</taxon>
    </lineage>
</organism>
<evidence type="ECO:0000313" key="5">
    <source>
        <dbReference type="Proteomes" id="UP001200741"/>
    </source>
</evidence>
<dbReference type="PANTHER" id="PTHR45586">
    <property type="entry name" value="TPR REPEAT-CONTAINING PROTEIN PA4667"/>
    <property type="match status" value="1"/>
</dbReference>
<dbReference type="Pfam" id="PF14559">
    <property type="entry name" value="TPR_19"/>
    <property type="match status" value="4"/>
</dbReference>
<evidence type="ECO:0000256" key="2">
    <source>
        <dbReference type="ARBA" id="ARBA00022803"/>
    </source>
</evidence>
<accession>A0ABS8XY15</accession>
<protein>
    <submittedName>
        <fullName evidence="4">PEP-CTERM system TPR-repeat protein PrsT</fullName>
    </submittedName>
</protein>
<evidence type="ECO:0000256" key="1">
    <source>
        <dbReference type="ARBA" id="ARBA00022737"/>
    </source>
</evidence>
<evidence type="ECO:0000313" key="4">
    <source>
        <dbReference type="EMBL" id="MCE4557539.1"/>
    </source>
</evidence>
<dbReference type="InterPro" id="IPR011990">
    <property type="entry name" value="TPR-like_helical_dom_sf"/>
</dbReference>
<dbReference type="SMART" id="SM00028">
    <property type="entry name" value="TPR"/>
    <property type="match status" value="14"/>
</dbReference>
<reference evidence="4 5" key="1">
    <citation type="submission" date="2021-12" db="EMBL/GenBank/DDBJ databases">
        <title>Genome seq of P8.</title>
        <authorList>
            <person name="Seo T."/>
        </authorList>
    </citation>
    <scope>NUCLEOTIDE SEQUENCE [LARGE SCALE GENOMIC DNA]</scope>
    <source>
        <strain evidence="4 5">P8</strain>
    </source>
</reference>
<keyword evidence="1" id="KW-0677">Repeat</keyword>
<dbReference type="SUPFAM" id="SSF48452">
    <property type="entry name" value="TPR-like"/>
    <property type="match status" value="4"/>
</dbReference>
<dbReference type="Gene3D" id="1.25.40.10">
    <property type="entry name" value="Tetratricopeptide repeat domain"/>
    <property type="match status" value="5"/>
</dbReference>
<gene>
    <name evidence="4" type="primary">prsT</name>
    <name evidence="4" type="ORF">LXT13_24410</name>
</gene>
<comment type="caution">
    <text evidence="4">The sequence shown here is derived from an EMBL/GenBank/DDBJ whole genome shotgun (WGS) entry which is preliminary data.</text>
</comment>
<dbReference type="Proteomes" id="UP001200741">
    <property type="component" value="Unassembled WGS sequence"/>
</dbReference>
<feature type="repeat" description="TPR" evidence="3">
    <location>
        <begin position="196"/>
        <end position="229"/>
    </location>
</feature>
<dbReference type="NCBIfam" id="TIGR02917">
    <property type="entry name" value="PEP_TPR_lipo"/>
    <property type="match status" value="1"/>
</dbReference>
<dbReference type="PROSITE" id="PS50005">
    <property type="entry name" value="TPR"/>
    <property type="match status" value="2"/>
</dbReference>
<dbReference type="InterPro" id="IPR051012">
    <property type="entry name" value="CellSynth/LPSAsmb/PSIAsmb"/>
</dbReference>
<dbReference type="EMBL" id="JAJTWU010000011">
    <property type="protein sequence ID" value="MCE4557539.1"/>
    <property type="molecule type" value="Genomic_DNA"/>
</dbReference>
<dbReference type="InterPro" id="IPR019734">
    <property type="entry name" value="TPR_rpt"/>
</dbReference>
<evidence type="ECO:0000256" key="3">
    <source>
        <dbReference type="PROSITE-ProRule" id="PRU00339"/>
    </source>
</evidence>